<dbReference type="Pfam" id="PF23344">
    <property type="entry name" value="ZP-N"/>
    <property type="match status" value="1"/>
</dbReference>
<dbReference type="PANTHER" id="PTHR12622">
    <property type="entry name" value="DELTEX-RELATED"/>
    <property type="match status" value="1"/>
</dbReference>
<dbReference type="FunFam" id="3.30.720.50:FF:000004">
    <property type="entry name" value="Probable E3 ubiquitin-protein ligase DTX2"/>
    <property type="match status" value="1"/>
</dbReference>
<dbReference type="Gene3D" id="3.30.720.50">
    <property type="match status" value="2"/>
</dbReference>
<feature type="domain" description="RING-type" evidence="16">
    <location>
        <begin position="718"/>
        <end position="779"/>
    </location>
</feature>
<feature type="domain" description="WWE" evidence="17">
    <location>
        <begin position="429"/>
        <end position="505"/>
    </location>
</feature>
<evidence type="ECO:0000256" key="13">
    <source>
        <dbReference type="RuleBase" id="RU367105"/>
    </source>
</evidence>
<comment type="similarity">
    <text evidence="4 13">Belongs to the Deltex family.</text>
</comment>
<evidence type="ECO:0000256" key="14">
    <source>
        <dbReference type="SAM" id="MobiDB-lite"/>
    </source>
</evidence>
<reference evidence="18" key="1">
    <citation type="submission" date="2020-03" db="EMBL/GenBank/DDBJ databases">
        <title>Studies in the Genomics of Life Span.</title>
        <authorList>
            <person name="Glass D."/>
        </authorList>
    </citation>
    <scope>NUCLEOTIDE SEQUENCE</scope>
    <source>
        <strain evidence="18">LTLLF</strain>
        <tissue evidence="18">Muscle</tissue>
    </source>
</reference>
<dbReference type="InterPro" id="IPR001841">
    <property type="entry name" value="Znf_RING"/>
</dbReference>
<comment type="pathway">
    <text evidence="3 13">Protein modification; protein ubiquitination.</text>
</comment>
<dbReference type="FunFam" id="3.30.390.130:FF:000001">
    <property type="entry name" value="Probable E3 ubiquitin-protein ligase DTX3"/>
    <property type="match status" value="1"/>
</dbReference>
<dbReference type="SUPFAM" id="SSF57850">
    <property type="entry name" value="RING/U-box"/>
    <property type="match status" value="1"/>
</dbReference>
<dbReference type="InterPro" id="IPR039399">
    <property type="entry name" value="Deltex_C_sf"/>
</dbReference>
<comment type="caution">
    <text evidence="18">The sequence shown here is derived from an EMBL/GenBank/DDBJ whole genome shotgun (WGS) entry which is preliminary data.</text>
</comment>
<evidence type="ECO:0000256" key="11">
    <source>
        <dbReference type="ARBA" id="ARBA00022976"/>
    </source>
</evidence>
<dbReference type="Pfam" id="PF18102">
    <property type="entry name" value="DTC"/>
    <property type="match status" value="1"/>
</dbReference>
<dbReference type="CDD" id="cd16672">
    <property type="entry name" value="RING-H2_DTX2"/>
    <property type="match status" value="1"/>
</dbReference>
<dbReference type="InterPro" id="IPR037197">
    <property type="entry name" value="WWE_dom_sf"/>
</dbReference>
<accession>A0A8J6KLA0</accession>
<dbReference type="PROSITE" id="PS50089">
    <property type="entry name" value="ZF_RING_2"/>
    <property type="match status" value="1"/>
</dbReference>
<dbReference type="GO" id="GO:0007219">
    <property type="term" value="P:Notch signaling pathway"/>
    <property type="evidence" value="ECO:0007669"/>
    <property type="project" value="UniProtKB-KW"/>
</dbReference>
<evidence type="ECO:0000256" key="8">
    <source>
        <dbReference type="ARBA" id="ARBA00022737"/>
    </source>
</evidence>
<comment type="subcellular location">
    <subcellularLocation>
        <location evidence="2 13">Cytoplasm</location>
    </subcellularLocation>
</comment>
<dbReference type="Gene3D" id="2.60.40.4100">
    <property type="entry name" value="Zona pellucida, ZP-C domain"/>
    <property type="match status" value="1"/>
</dbReference>
<evidence type="ECO:0000256" key="5">
    <source>
        <dbReference type="ARBA" id="ARBA00022490"/>
    </source>
</evidence>
<dbReference type="EC" id="2.3.2.27" evidence="13"/>
<dbReference type="PROSITE" id="PS50918">
    <property type="entry name" value="WWE"/>
    <property type="match status" value="2"/>
</dbReference>
<dbReference type="UniPathway" id="UPA00143"/>
<evidence type="ECO:0000256" key="4">
    <source>
        <dbReference type="ARBA" id="ARBA00009413"/>
    </source>
</evidence>
<comment type="catalytic activity">
    <reaction evidence="1 13">
        <text>S-ubiquitinyl-[E2 ubiquitin-conjugating enzyme]-L-cysteine + [acceptor protein]-L-lysine = [E2 ubiquitin-conjugating enzyme]-L-cysteine + N(6)-ubiquitinyl-[acceptor protein]-L-lysine.</text>
        <dbReference type="EC" id="2.3.2.27"/>
    </reaction>
</comment>
<organism evidence="18 19">
    <name type="scientific">Microtus ochrogaster</name>
    <name type="common">Prairie vole</name>
    <dbReference type="NCBI Taxonomy" id="79684"/>
    <lineage>
        <taxon>Eukaryota</taxon>
        <taxon>Metazoa</taxon>
        <taxon>Chordata</taxon>
        <taxon>Craniata</taxon>
        <taxon>Vertebrata</taxon>
        <taxon>Euteleostomi</taxon>
        <taxon>Mammalia</taxon>
        <taxon>Eutheria</taxon>
        <taxon>Euarchontoglires</taxon>
        <taxon>Glires</taxon>
        <taxon>Rodentia</taxon>
        <taxon>Myomorpha</taxon>
        <taxon>Muroidea</taxon>
        <taxon>Cricetidae</taxon>
        <taxon>Arvicolinae</taxon>
        <taxon>Microtus</taxon>
    </lineage>
</organism>
<dbReference type="SMART" id="SM00678">
    <property type="entry name" value="WWE"/>
    <property type="match status" value="2"/>
</dbReference>
<feature type="signal peptide" evidence="15">
    <location>
        <begin position="1"/>
        <end position="24"/>
    </location>
</feature>
<dbReference type="EMBL" id="JAATJU010026528">
    <property type="protein sequence ID" value="KAH0501503.1"/>
    <property type="molecule type" value="Genomic_DNA"/>
</dbReference>
<dbReference type="FunFam" id="3.30.720.50:FF:000005">
    <property type="entry name" value="Probable E3 ubiquitin-protein ligase DTX2"/>
    <property type="match status" value="1"/>
</dbReference>
<keyword evidence="9 12" id="KW-0863">Zinc-finger</keyword>
<dbReference type="SUPFAM" id="SSF117839">
    <property type="entry name" value="WWE domain"/>
    <property type="match status" value="2"/>
</dbReference>
<dbReference type="Pfam" id="PF02825">
    <property type="entry name" value="WWE"/>
    <property type="match status" value="2"/>
</dbReference>
<keyword evidence="8" id="KW-0677">Repeat</keyword>
<dbReference type="Proteomes" id="UP000710432">
    <property type="component" value="Unassembled WGS sequence"/>
</dbReference>
<name>A0A8J6KLA0_MICOH</name>
<keyword evidence="7 13" id="KW-0479">Metal-binding</keyword>
<evidence type="ECO:0000256" key="15">
    <source>
        <dbReference type="SAM" id="SignalP"/>
    </source>
</evidence>
<dbReference type="InterPro" id="IPR018123">
    <property type="entry name" value="WWE-dom_subgr"/>
</dbReference>
<dbReference type="GO" id="GO:0061630">
    <property type="term" value="F:ubiquitin protein ligase activity"/>
    <property type="evidence" value="ECO:0007669"/>
    <property type="project" value="UniProtKB-UniRule"/>
</dbReference>
<dbReference type="InterPro" id="IPR039398">
    <property type="entry name" value="Deltex_fam"/>
</dbReference>
<keyword evidence="11" id="KW-0914">Notch signaling pathway</keyword>
<gene>
    <name evidence="18" type="ORF">LTLLF_196250</name>
</gene>
<dbReference type="Gene3D" id="3.30.390.130">
    <property type="match status" value="1"/>
</dbReference>
<evidence type="ECO:0000259" key="17">
    <source>
        <dbReference type="PROSITE" id="PS50918"/>
    </source>
</evidence>
<proteinExistence type="inferred from homology"/>
<feature type="region of interest" description="Disordered" evidence="14">
    <location>
        <begin position="585"/>
        <end position="656"/>
    </location>
</feature>
<feature type="compositionally biased region" description="Low complexity" evidence="14">
    <location>
        <begin position="606"/>
        <end position="649"/>
    </location>
</feature>
<dbReference type="InterPro" id="IPR039396">
    <property type="entry name" value="Deltex_C"/>
</dbReference>
<evidence type="ECO:0000313" key="19">
    <source>
        <dbReference type="Proteomes" id="UP000710432"/>
    </source>
</evidence>
<evidence type="ECO:0000256" key="10">
    <source>
        <dbReference type="ARBA" id="ARBA00022833"/>
    </source>
</evidence>
<evidence type="ECO:0000256" key="12">
    <source>
        <dbReference type="PROSITE-ProRule" id="PRU00175"/>
    </source>
</evidence>
<protein>
    <recommendedName>
        <fullName evidence="13">E3 ubiquitin-protein ligase</fullName>
        <ecNumber evidence="13">2.3.2.27</ecNumber>
    </recommendedName>
</protein>
<dbReference type="Gene3D" id="3.30.40.10">
    <property type="entry name" value="Zinc/RING finger domain, C3HC4 (zinc finger)"/>
    <property type="match status" value="1"/>
</dbReference>
<dbReference type="InterPro" id="IPR042235">
    <property type="entry name" value="ZP-C_dom"/>
</dbReference>
<keyword evidence="6 13" id="KW-0808">Transferase</keyword>
<dbReference type="GO" id="GO:0008270">
    <property type="term" value="F:zinc ion binding"/>
    <property type="evidence" value="ECO:0007669"/>
    <property type="project" value="UniProtKB-KW"/>
</dbReference>
<dbReference type="CDD" id="cd09633">
    <property type="entry name" value="Deltex_C"/>
    <property type="match status" value="1"/>
</dbReference>
<evidence type="ECO:0000256" key="3">
    <source>
        <dbReference type="ARBA" id="ARBA00004906"/>
    </source>
</evidence>
<dbReference type="GO" id="GO:0005737">
    <property type="term" value="C:cytoplasm"/>
    <property type="evidence" value="ECO:0007669"/>
    <property type="project" value="UniProtKB-SubCell"/>
</dbReference>
<dbReference type="GO" id="GO:0016567">
    <property type="term" value="P:protein ubiquitination"/>
    <property type="evidence" value="ECO:0007669"/>
    <property type="project" value="UniProtKB-UniRule"/>
</dbReference>
<feature type="domain" description="WWE" evidence="17">
    <location>
        <begin position="339"/>
        <end position="428"/>
    </location>
</feature>
<feature type="chain" id="PRO_5035303461" description="E3 ubiquitin-protein ligase" evidence="15">
    <location>
        <begin position="25"/>
        <end position="928"/>
    </location>
</feature>
<evidence type="ECO:0000256" key="2">
    <source>
        <dbReference type="ARBA" id="ARBA00004496"/>
    </source>
</evidence>
<evidence type="ECO:0000313" key="18">
    <source>
        <dbReference type="EMBL" id="KAH0501503.1"/>
    </source>
</evidence>
<evidence type="ECO:0000256" key="6">
    <source>
        <dbReference type="ARBA" id="ARBA00022679"/>
    </source>
</evidence>
<dbReference type="InterPro" id="IPR004170">
    <property type="entry name" value="WWE_dom"/>
</dbReference>
<evidence type="ECO:0000256" key="7">
    <source>
        <dbReference type="ARBA" id="ARBA00022723"/>
    </source>
</evidence>
<keyword evidence="5 13" id="KW-0963">Cytoplasm</keyword>
<sequence>MGPSYRYPLFLCLVLCGGTELCSALPQWLLPGGTANPVTPTSSVEVECLEAELVVTVNRDLFGTGKLVEPEHLTLGSESCQPLVSVDTDVVRFKAQLHECSSRVQIYITCHLKVTPANQTPDKLNKACSFNRTSKSWLPVEGDADVCDCCTKGDCSSSRYSRPRAHAVAPRNRRHVTDEADVTVGPLIFLGKASDQAVEGWTSSAQTSVALGLGLATVAFLTLAAIVLGVTRKCHSTSHVNYISQKAPREEACAALLLGGCDAEFHSGCLQLGVGAIVGGFFPGRAPAEAGGRRSSPPVPSASLRLGPLEVLGNELEPATQSGLKSSGKQKMAMAPSSSLPQVYPSPVVVAVWEWQDALGTWHPYSATVCSFIEQQFVQQKGQRFGLGSLAHSIPLGQADPSLAPYIIDLPSWTQFRQDTGTMRSVRRHLFSQNSAPGQGIIWEWLGDDGSWIAYEASVCDYLEQQAARGVQVVDLAPLGYNYTINYATLTQTNKTSSFCRNVRRQVGPVYPVTSVIAPPGHMGLVCSCQQCLHGSGTGPVSGRYRHSMTNLPAYPAPQAPHRTATVFGAHQAFAPYNKPLLSGARSAPRLNTTNPWGATPPAPGSQSLFHSSLSHLGPQLLPSGPSTSSGASASFPSGPSSSSPGSAPTTVPVQMPKPSRVQQALAVWLVAYLRTVALAALQPFRNTSGAEGASKPEPEHVIRKYTEELRMAPDEDCIICMEKLSVTSGYSDVTASRSLGPMAVGRLTKCSHTFHLLCLLAMYCNGNKDGSLQCPSCKAIYGEKTGTQPRGKMEVFRYHTSLPGHEDCGTILIVYNIQHGIQGPEHPSPGKPFTARGFPRQCYLPDNPQGRKVLELLKVAWKRRLIFTVGTSSTTGETDTVVWNEIHHKTEMDRNLTGHGYPDPNYLQNVLAELAAQGVTEDCLEQQ</sequence>
<dbReference type="SMART" id="SM00184">
    <property type="entry name" value="RING"/>
    <property type="match status" value="1"/>
</dbReference>
<evidence type="ECO:0000256" key="1">
    <source>
        <dbReference type="ARBA" id="ARBA00000900"/>
    </source>
</evidence>
<evidence type="ECO:0000259" key="16">
    <source>
        <dbReference type="PROSITE" id="PS50089"/>
    </source>
</evidence>
<dbReference type="FunFam" id="3.30.40.10:FF:000097">
    <property type="entry name" value="E3 ubiquitin-protein ligase DTX4"/>
    <property type="match status" value="1"/>
</dbReference>
<dbReference type="AlphaFoldDB" id="A0A8J6KLA0"/>
<keyword evidence="15" id="KW-0732">Signal</keyword>
<keyword evidence="10 13" id="KW-0862">Zinc</keyword>
<evidence type="ECO:0000256" key="9">
    <source>
        <dbReference type="ARBA" id="ARBA00022771"/>
    </source>
</evidence>
<dbReference type="InterPro" id="IPR055356">
    <property type="entry name" value="ZP-N"/>
</dbReference>
<dbReference type="InterPro" id="IPR013083">
    <property type="entry name" value="Znf_RING/FYVE/PHD"/>
</dbReference>